<reference evidence="1 2" key="1">
    <citation type="submission" date="2015-06" db="EMBL/GenBank/DDBJ databases">
        <title>Improved classification and identification of acetic acid bacteria using matrix-assisted laser desorption/ionization time-of-flight mass spectrometry; Gluconobacter nephelii and Gluconobacter uchimurae are later heterotypic synonyms of Gluconobacter japonicus and Gluconobacter oxydans, respectively.</title>
        <authorList>
            <person name="Li L."/>
            <person name="Cleenwerck I."/>
            <person name="De Vuyst L."/>
            <person name="Vandamme P."/>
        </authorList>
    </citation>
    <scope>NUCLEOTIDE SEQUENCE [LARGE SCALE GENOMIC DNA]</scope>
    <source>
        <strain evidence="1 2">LMG 1356</strain>
    </source>
</reference>
<proteinExistence type="predicted"/>
<evidence type="ECO:0000313" key="2">
    <source>
        <dbReference type="Proteomes" id="UP000075682"/>
    </source>
</evidence>
<dbReference type="EMBL" id="LHZN01000053">
    <property type="protein sequence ID" value="KXV42549.1"/>
    <property type="molecule type" value="Genomic_DNA"/>
</dbReference>
<accession>A0AAW3R0S9</accession>
<sequence length="155" mass="17437">MYKMLYAWISPLSAVDTSLCFMIDDANPALTQSPEVLEYYQNLLGLPNKCISADSTFEEQRQQVVSRFGIKGGMNKDYYVSMAESFGLNLNIIEYSGALCDLAEVDSDSSCVADVQDTFDEFKVTFEVDGDYTLFQCSISDLIPAYLVIYWAQKD</sequence>
<evidence type="ECO:0000313" key="1">
    <source>
        <dbReference type="EMBL" id="KXV42549.1"/>
    </source>
</evidence>
<organism evidence="1 2">
    <name type="scientific">Gluconobacter albidus</name>
    <dbReference type="NCBI Taxonomy" id="318683"/>
    <lineage>
        <taxon>Bacteria</taxon>
        <taxon>Pseudomonadati</taxon>
        <taxon>Pseudomonadota</taxon>
        <taxon>Alphaproteobacteria</taxon>
        <taxon>Acetobacterales</taxon>
        <taxon>Acetobacteraceae</taxon>
        <taxon>Gluconobacter</taxon>
    </lineage>
</organism>
<comment type="caution">
    <text evidence="1">The sequence shown here is derived from an EMBL/GenBank/DDBJ whole genome shotgun (WGS) entry which is preliminary data.</text>
</comment>
<dbReference type="Proteomes" id="UP000075682">
    <property type="component" value="Unassembled WGS sequence"/>
</dbReference>
<gene>
    <name evidence="1" type="ORF">AD941_00480</name>
</gene>
<dbReference type="AlphaFoldDB" id="A0AAW3R0S9"/>
<name>A0AAW3R0S9_9PROT</name>
<protein>
    <submittedName>
        <fullName evidence="1">Uncharacterized protein</fullName>
    </submittedName>
</protein>